<gene>
    <name evidence="2" type="ORF">SAMN04489713_102355</name>
</gene>
<dbReference type="EMBL" id="FOVH01000002">
    <property type="protein sequence ID" value="SFN54439.1"/>
    <property type="molecule type" value="Genomic_DNA"/>
</dbReference>
<accession>A0A1I4ZWR8</accession>
<reference evidence="2 3" key="1">
    <citation type="submission" date="2016-10" db="EMBL/GenBank/DDBJ databases">
        <authorList>
            <person name="de Groot N.N."/>
        </authorList>
    </citation>
    <scope>NUCLEOTIDE SEQUENCE [LARGE SCALE GENOMIC DNA]</scope>
    <source>
        <strain evidence="2 3">DSM 43067</strain>
    </source>
</reference>
<dbReference type="InParanoid" id="A0A1I4ZWR8"/>
<organism evidence="2 3">
    <name type="scientific">Actinomadura madurae</name>
    <dbReference type="NCBI Taxonomy" id="1993"/>
    <lineage>
        <taxon>Bacteria</taxon>
        <taxon>Bacillati</taxon>
        <taxon>Actinomycetota</taxon>
        <taxon>Actinomycetes</taxon>
        <taxon>Streptosporangiales</taxon>
        <taxon>Thermomonosporaceae</taxon>
        <taxon>Actinomadura</taxon>
    </lineage>
</organism>
<keyword evidence="3" id="KW-1185">Reference proteome</keyword>
<evidence type="ECO:0000313" key="3">
    <source>
        <dbReference type="Proteomes" id="UP000183413"/>
    </source>
</evidence>
<evidence type="ECO:0000256" key="1">
    <source>
        <dbReference type="SAM" id="MobiDB-lite"/>
    </source>
</evidence>
<dbReference type="AlphaFoldDB" id="A0A1I4ZWR8"/>
<evidence type="ECO:0000313" key="2">
    <source>
        <dbReference type="EMBL" id="SFN54439.1"/>
    </source>
</evidence>
<protein>
    <submittedName>
        <fullName evidence="2">Uncharacterized protein</fullName>
    </submittedName>
</protein>
<feature type="region of interest" description="Disordered" evidence="1">
    <location>
        <begin position="1"/>
        <end position="21"/>
    </location>
</feature>
<sequence length="97" mass="9986">MAYTPVTDVSGTATGASVGGGHCGAMVGPFADGTWSQSRRDAPVEKAGTPVWIDPPAGTDAETVFFRLFCPACLTAAHSRVAPVDHPVVARVVRSFA</sequence>
<proteinExistence type="predicted"/>
<dbReference type="STRING" id="1993.SAMN04489713_102355"/>
<dbReference type="RefSeq" id="WP_177287642.1">
    <property type="nucleotide sequence ID" value="NZ_FOVH01000002.1"/>
</dbReference>
<dbReference type="Proteomes" id="UP000183413">
    <property type="component" value="Unassembled WGS sequence"/>
</dbReference>
<name>A0A1I4ZWR8_9ACTN</name>